<sequence length="181" mass="18778">MRYAPYIWLVMLSSAAFGQSSASTNVSITMPSVALIDLLPAGSTNITLKMAAPAEAGVATGTGTGNNSVWLVFTSAVTSGGSRSIKGDVVGTIPAGLRLRLDVAPYTGAGVGFTGGFSYVTSNKYLTSTSTSFIDNIKGAYTGNTYGSSGFRLTYSLEIQNYASIRSGTTTLTVRYTMADN</sequence>
<feature type="signal peptide" evidence="1">
    <location>
        <begin position="1"/>
        <end position="22"/>
    </location>
</feature>
<dbReference type="EMBL" id="CP056775">
    <property type="protein sequence ID" value="QRQ99868.1"/>
    <property type="molecule type" value="Genomic_DNA"/>
</dbReference>
<reference evidence="2 3" key="1">
    <citation type="submission" date="2020-06" db="EMBL/GenBank/DDBJ databases">
        <title>Dyadobacter sandarakinus sp. nov., isolated from the soil of the Arctic Yellow River Station.</title>
        <authorList>
            <person name="Zhang Y."/>
            <person name="Peng F."/>
        </authorList>
    </citation>
    <scope>NUCLEOTIDE SEQUENCE [LARGE SCALE GENOMIC DNA]</scope>
    <source>
        <strain evidence="2 3">Q3-56</strain>
    </source>
</reference>
<accession>A0ABX7I1C6</accession>
<evidence type="ECO:0008006" key="4">
    <source>
        <dbReference type="Google" id="ProtNLM"/>
    </source>
</evidence>
<gene>
    <name evidence="2" type="ORF">HWI92_02510</name>
</gene>
<feature type="chain" id="PRO_5045580473" description="DUF4402 domain-containing protein" evidence="1">
    <location>
        <begin position="23"/>
        <end position="181"/>
    </location>
</feature>
<evidence type="ECO:0000256" key="1">
    <source>
        <dbReference type="SAM" id="SignalP"/>
    </source>
</evidence>
<keyword evidence="1" id="KW-0732">Signal</keyword>
<evidence type="ECO:0000313" key="3">
    <source>
        <dbReference type="Proteomes" id="UP000612680"/>
    </source>
</evidence>
<organism evidence="2 3">
    <name type="scientific">Dyadobacter sandarakinus</name>
    <dbReference type="NCBI Taxonomy" id="2747268"/>
    <lineage>
        <taxon>Bacteria</taxon>
        <taxon>Pseudomonadati</taxon>
        <taxon>Bacteroidota</taxon>
        <taxon>Cytophagia</taxon>
        <taxon>Cytophagales</taxon>
        <taxon>Spirosomataceae</taxon>
        <taxon>Dyadobacter</taxon>
    </lineage>
</organism>
<evidence type="ECO:0000313" key="2">
    <source>
        <dbReference type="EMBL" id="QRQ99868.1"/>
    </source>
</evidence>
<protein>
    <recommendedName>
        <fullName evidence="4">DUF4402 domain-containing protein</fullName>
    </recommendedName>
</protein>
<name>A0ABX7I1C6_9BACT</name>
<keyword evidence="3" id="KW-1185">Reference proteome</keyword>
<dbReference type="Proteomes" id="UP000612680">
    <property type="component" value="Chromosome"/>
</dbReference>
<dbReference type="RefSeq" id="WP_204660632.1">
    <property type="nucleotide sequence ID" value="NZ_CP056775.1"/>
</dbReference>
<proteinExistence type="predicted"/>